<comment type="similarity">
    <text evidence="1">Belongs to the FAD-binding monooxygenase family.</text>
</comment>
<dbReference type="PANTHER" id="PTHR42877">
    <property type="entry name" value="L-ORNITHINE N(5)-MONOOXYGENASE-RELATED"/>
    <property type="match status" value="1"/>
</dbReference>
<reference evidence="5 6" key="1">
    <citation type="submission" date="2024-09" db="EMBL/GenBank/DDBJ databases">
        <authorList>
            <person name="Sun Q."/>
            <person name="Mori K."/>
        </authorList>
    </citation>
    <scope>NUCLEOTIDE SEQUENCE [LARGE SCALE GENOMIC DNA]</scope>
    <source>
        <strain evidence="5 6">CCM 7609</strain>
    </source>
</reference>
<evidence type="ECO:0000256" key="4">
    <source>
        <dbReference type="ARBA" id="ARBA00023002"/>
    </source>
</evidence>
<accession>A0ABV6F0D7</accession>
<dbReference type="EC" id="1.14.13.-" evidence="5"/>
<keyword evidence="2" id="KW-0285">Flavoprotein</keyword>
<protein>
    <submittedName>
        <fullName evidence="5">Flavin-containing monooxygenase</fullName>
        <ecNumber evidence="5">1.14.13.-</ecNumber>
    </submittedName>
</protein>
<evidence type="ECO:0000313" key="5">
    <source>
        <dbReference type="EMBL" id="MFC0246975.1"/>
    </source>
</evidence>
<keyword evidence="4 5" id="KW-0560">Oxidoreductase</keyword>
<dbReference type="GO" id="GO:0004497">
    <property type="term" value="F:monooxygenase activity"/>
    <property type="evidence" value="ECO:0007669"/>
    <property type="project" value="UniProtKB-KW"/>
</dbReference>
<dbReference type="EMBL" id="JBHLWH010000001">
    <property type="protein sequence ID" value="MFC0246975.1"/>
    <property type="molecule type" value="Genomic_DNA"/>
</dbReference>
<sequence length="648" mass="71841">MKNTSPPATVDLSEMSVERIESAVADAHLPSLLTTLAYLTGDMGLLRPELAPSSHSLTLVLDRSGGLTPEAAAEARQLATKTIVEYRGRFGDELPSRTTDELKRIMEFTTGPVEDDYVPLLLHELGLPVDTGAPAWSKAELAPKRDFSVIVVGAGMSGLAAARRLQQAGIPFTVIERNDDVGGVWLDNNYPGAKLDTSNFTYSYSFAQHGLWADRYSSQEEILGYFRDVAHEFDLPQNISFGTTVVAGEFDRASGLWSLRLRSRSGREWVETCNVLISAVGQLNEPNVPILPGVESFDGDAWHTAQWNHDVDIRGKRVAVVGTGASAFQVIPQVAEVASHLTVFQRTPAWVIPTPDYNAPITEGQHLLFRTLPHYYRWYRFNESWVNVDGIRHLAQVDPAWDHPISVSEANEGMRRGLTEFLEESFADRPDLLEQLIPQYPPYAKRTVRDDGTWTSALKRKNVNLTSSPISRLGATGITTADGVDHEVDVIVYGTGFRASDFLSTMSLSVRDGTTLQDVWQGDARAYYGSMVPDFPNLFCLYGPNTNLNVNGSTVLFAEGAVEFAMNRIETLLRTDKLFVEVNEEHYWEYNAMIDAASKQLAVGASDVNSWYKNAFGRNSQNWPLTTLEYWVGTHASHADALEWTDAP</sequence>
<gene>
    <name evidence="5" type="ORF">ACFFIO_00475</name>
</gene>
<dbReference type="InterPro" id="IPR020946">
    <property type="entry name" value="Flavin_mOase-like"/>
</dbReference>
<dbReference type="RefSeq" id="WP_378039765.1">
    <property type="nucleotide sequence ID" value="NZ_JBHLWH010000001.1"/>
</dbReference>
<keyword evidence="6" id="KW-1185">Reference proteome</keyword>
<dbReference type="SUPFAM" id="SSF51905">
    <property type="entry name" value="FAD/NAD(P)-binding domain"/>
    <property type="match status" value="1"/>
</dbReference>
<evidence type="ECO:0000256" key="2">
    <source>
        <dbReference type="ARBA" id="ARBA00022630"/>
    </source>
</evidence>
<evidence type="ECO:0000256" key="1">
    <source>
        <dbReference type="ARBA" id="ARBA00010139"/>
    </source>
</evidence>
<dbReference type="InterPro" id="IPR051209">
    <property type="entry name" value="FAD-bind_Monooxygenase_sf"/>
</dbReference>
<evidence type="ECO:0000256" key="3">
    <source>
        <dbReference type="ARBA" id="ARBA00022827"/>
    </source>
</evidence>
<dbReference type="PRINTS" id="PR00411">
    <property type="entry name" value="PNDRDTASEI"/>
</dbReference>
<dbReference type="PANTHER" id="PTHR42877:SF4">
    <property type="entry name" value="FAD_NAD(P)-BINDING DOMAIN-CONTAINING PROTEIN-RELATED"/>
    <property type="match status" value="1"/>
</dbReference>
<comment type="caution">
    <text evidence="5">The sequence shown here is derived from an EMBL/GenBank/DDBJ whole genome shotgun (WGS) entry which is preliminary data.</text>
</comment>
<proteinExistence type="inferred from homology"/>
<dbReference type="Pfam" id="PF00743">
    <property type="entry name" value="FMO-like"/>
    <property type="match status" value="1"/>
</dbReference>
<dbReference type="Proteomes" id="UP001589766">
    <property type="component" value="Unassembled WGS sequence"/>
</dbReference>
<dbReference type="InterPro" id="IPR036188">
    <property type="entry name" value="FAD/NAD-bd_sf"/>
</dbReference>
<keyword evidence="3" id="KW-0274">FAD</keyword>
<name>A0ABV6F0D7_9MICC</name>
<evidence type="ECO:0000313" key="6">
    <source>
        <dbReference type="Proteomes" id="UP001589766"/>
    </source>
</evidence>
<keyword evidence="5" id="KW-0503">Monooxygenase</keyword>
<dbReference type="Gene3D" id="3.50.50.60">
    <property type="entry name" value="FAD/NAD(P)-binding domain"/>
    <property type="match status" value="2"/>
</dbReference>
<organism evidence="5 6">
    <name type="scientific">Citricoccus parietis</name>
    <dbReference type="NCBI Taxonomy" id="592307"/>
    <lineage>
        <taxon>Bacteria</taxon>
        <taxon>Bacillati</taxon>
        <taxon>Actinomycetota</taxon>
        <taxon>Actinomycetes</taxon>
        <taxon>Micrococcales</taxon>
        <taxon>Micrococcaceae</taxon>
        <taxon>Citricoccus</taxon>
    </lineage>
</organism>